<dbReference type="GO" id="GO:0008381">
    <property type="term" value="F:mechanosensitive monoatomic ion channel activity"/>
    <property type="evidence" value="ECO:0007669"/>
    <property type="project" value="InterPro"/>
</dbReference>
<dbReference type="Gene3D" id="2.30.30.60">
    <property type="match status" value="1"/>
</dbReference>
<dbReference type="EMBL" id="CP023434">
    <property type="protein sequence ID" value="AXY25354.1"/>
    <property type="molecule type" value="Genomic_DNA"/>
</dbReference>
<dbReference type="SUPFAM" id="SSF50182">
    <property type="entry name" value="Sm-like ribonucleoproteins"/>
    <property type="match status" value="1"/>
</dbReference>
<feature type="transmembrane region" description="Helical" evidence="7">
    <location>
        <begin position="82"/>
        <end position="101"/>
    </location>
</feature>
<keyword evidence="6 7" id="KW-0472">Membrane</keyword>
<evidence type="ECO:0000256" key="3">
    <source>
        <dbReference type="ARBA" id="ARBA00022475"/>
    </source>
</evidence>
<comment type="subcellular location">
    <subcellularLocation>
        <location evidence="1">Cell membrane</location>
        <topology evidence="1">Multi-pass membrane protein</topology>
    </subcellularLocation>
</comment>
<dbReference type="SUPFAM" id="SSF82689">
    <property type="entry name" value="Mechanosensitive channel protein MscS (YggB), C-terminal domain"/>
    <property type="match status" value="1"/>
</dbReference>
<keyword evidence="3" id="KW-1003">Cell membrane</keyword>
<feature type="transmembrane region" description="Helical" evidence="7">
    <location>
        <begin position="24"/>
        <end position="44"/>
    </location>
</feature>
<evidence type="ECO:0000256" key="5">
    <source>
        <dbReference type="ARBA" id="ARBA00022989"/>
    </source>
</evidence>
<dbReference type="Proteomes" id="UP000263232">
    <property type="component" value="Chromosome"/>
</dbReference>
<dbReference type="InterPro" id="IPR023408">
    <property type="entry name" value="MscS_beta-dom_sf"/>
</dbReference>
<dbReference type="InterPro" id="IPR045276">
    <property type="entry name" value="YbiO_bact"/>
</dbReference>
<name>A0A347WJU7_9LACT</name>
<dbReference type="InterPro" id="IPR006685">
    <property type="entry name" value="MscS_channel_2nd"/>
</dbReference>
<dbReference type="AlphaFoldDB" id="A0A347WJU7"/>
<comment type="similarity">
    <text evidence="2">Belongs to the MscS (TC 1.A.23) family.</text>
</comment>
<organism evidence="10 11">
    <name type="scientific">Suicoccus acidiformans</name>
    <dbReference type="NCBI Taxonomy" id="2036206"/>
    <lineage>
        <taxon>Bacteria</taxon>
        <taxon>Bacillati</taxon>
        <taxon>Bacillota</taxon>
        <taxon>Bacilli</taxon>
        <taxon>Lactobacillales</taxon>
        <taxon>Aerococcaceae</taxon>
        <taxon>Suicoccus</taxon>
    </lineage>
</organism>
<dbReference type="RefSeq" id="WP_118990266.1">
    <property type="nucleotide sequence ID" value="NZ_CP023434.1"/>
</dbReference>
<dbReference type="GO" id="GO:0005886">
    <property type="term" value="C:plasma membrane"/>
    <property type="evidence" value="ECO:0007669"/>
    <property type="project" value="UniProtKB-SubCell"/>
</dbReference>
<dbReference type="InterPro" id="IPR011066">
    <property type="entry name" value="MscS_channel_C_sf"/>
</dbReference>
<evidence type="ECO:0000256" key="6">
    <source>
        <dbReference type="ARBA" id="ARBA00023136"/>
    </source>
</evidence>
<feature type="domain" description="Mechanosensitive ion channel MscS" evidence="8">
    <location>
        <begin position="124"/>
        <end position="190"/>
    </location>
</feature>
<dbReference type="InterPro" id="IPR010920">
    <property type="entry name" value="LSM_dom_sf"/>
</dbReference>
<dbReference type="PANTHER" id="PTHR30460">
    <property type="entry name" value="MODERATE CONDUCTANCE MECHANOSENSITIVE CHANNEL YBIO"/>
    <property type="match status" value="1"/>
</dbReference>
<evidence type="ECO:0000256" key="1">
    <source>
        <dbReference type="ARBA" id="ARBA00004651"/>
    </source>
</evidence>
<dbReference type="Pfam" id="PF21088">
    <property type="entry name" value="MS_channel_1st"/>
    <property type="match status" value="1"/>
</dbReference>
<keyword evidence="4 7" id="KW-0812">Transmembrane</keyword>
<keyword evidence="11" id="KW-1185">Reference proteome</keyword>
<evidence type="ECO:0008006" key="12">
    <source>
        <dbReference type="Google" id="ProtNLM"/>
    </source>
</evidence>
<dbReference type="InterPro" id="IPR049142">
    <property type="entry name" value="MS_channel_1st"/>
</dbReference>
<dbReference type="SUPFAM" id="SSF82861">
    <property type="entry name" value="Mechanosensitive channel protein MscS (YggB), transmembrane region"/>
    <property type="match status" value="1"/>
</dbReference>
<reference evidence="10 11" key="1">
    <citation type="submission" date="2017-09" db="EMBL/GenBank/DDBJ databases">
        <title>Complete genome sequence of Oxytococcus suis strain ZY16052.</title>
        <authorList>
            <person name="Li F."/>
        </authorList>
    </citation>
    <scope>NUCLEOTIDE SEQUENCE [LARGE SCALE GENOMIC DNA]</scope>
    <source>
        <strain evidence="10 11">ZY16052</strain>
    </source>
</reference>
<evidence type="ECO:0000256" key="2">
    <source>
        <dbReference type="ARBA" id="ARBA00008017"/>
    </source>
</evidence>
<dbReference type="Gene3D" id="3.30.70.100">
    <property type="match status" value="1"/>
</dbReference>
<evidence type="ECO:0000313" key="10">
    <source>
        <dbReference type="EMBL" id="AXY25354.1"/>
    </source>
</evidence>
<proteinExistence type="inferred from homology"/>
<accession>A0A347WJU7</accession>
<evidence type="ECO:0000313" key="11">
    <source>
        <dbReference type="Proteomes" id="UP000263232"/>
    </source>
</evidence>
<evidence type="ECO:0000256" key="4">
    <source>
        <dbReference type="ARBA" id="ARBA00022692"/>
    </source>
</evidence>
<feature type="domain" description="Mechanosensitive ion channel transmembrane helices 2/3" evidence="9">
    <location>
        <begin position="85"/>
        <end position="122"/>
    </location>
</feature>
<gene>
    <name evidence="10" type="ORF">CL176_04700</name>
</gene>
<sequence>MLLQITSLDRLIKGLLPNTWSEELLDSLSIVLQLVIISIAFYYLRQFIDRTFEIIVSDKLKERFGYSSPTRIETISTMLRNAAMYLLYFLYGYMVLTLLGFPIGTLLAGAGIAGVAIGFGAQELIRDVINGFFMIFENQFEVGDLISLPGDDITGTVQKVGIRTVELKAASGEIFYIPNSEIRMINNQSRAHRQINIDIPLADDTNIKAFEAVTNRVTQALYEQNQDIIVSDPTVIGIVRGMDQTFLYRITFMVENSAQYKKSGEFYREYILQLQENNINFPSSIYDET</sequence>
<dbReference type="KEGG" id="abae:CL176_04700"/>
<dbReference type="Gene3D" id="1.10.287.1260">
    <property type="match status" value="1"/>
</dbReference>
<dbReference type="OrthoDB" id="9809206at2"/>
<evidence type="ECO:0000256" key="7">
    <source>
        <dbReference type="SAM" id="Phobius"/>
    </source>
</evidence>
<protein>
    <recommendedName>
        <fullName evidence="12">Mechanosensitive ion channel protein MscS</fullName>
    </recommendedName>
</protein>
<dbReference type="Pfam" id="PF00924">
    <property type="entry name" value="MS_channel_2nd"/>
    <property type="match status" value="1"/>
</dbReference>
<dbReference type="InterPro" id="IPR011014">
    <property type="entry name" value="MscS_channel_TM-2"/>
</dbReference>
<keyword evidence="5 7" id="KW-1133">Transmembrane helix</keyword>
<dbReference type="PANTHER" id="PTHR30460:SF0">
    <property type="entry name" value="MODERATE CONDUCTANCE MECHANOSENSITIVE CHANNEL YBIO"/>
    <property type="match status" value="1"/>
</dbReference>
<evidence type="ECO:0000259" key="9">
    <source>
        <dbReference type="Pfam" id="PF21088"/>
    </source>
</evidence>
<evidence type="ECO:0000259" key="8">
    <source>
        <dbReference type="Pfam" id="PF00924"/>
    </source>
</evidence>